<evidence type="ECO:0000313" key="2">
    <source>
        <dbReference type="Proteomes" id="UP000190198"/>
    </source>
</evidence>
<sequence length="73" mass="8202">MSYAADPVIGGRWITQYLGDDVIARLEGLITPMKTSIKSRAIIASHYKAQLESMESLRQEGKAGRLEFYNLNK</sequence>
<comment type="caution">
    <text evidence="1">The sequence shown here is derived from an EMBL/GenBank/DDBJ whole genome shotgun (WGS) entry which is preliminary data.</text>
</comment>
<name>A0A1T2L016_9GAMM</name>
<keyword evidence="2" id="KW-1185">Reference proteome</keyword>
<organism evidence="1 2">
    <name type="scientific">Solemya elarraichensis gill symbiont</name>
    <dbReference type="NCBI Taxonomy" id="1918949"/>
    <lineage>
        <taxon>Bacteria</taxon>
        <taxon>Pseudomonadati</taxon>
        <taxon>Pseudomonadota</taxon>
        <taxon>Gammaproteobacteria</taxon>
        <taxon>sulfur-oxidizing symbionts</taxon>
    </lineage>
</organism>
<accession>A0A1T2L016</accession>
<reference evidence="1 2" key="1">
    <citation type="submission" date="2016-11" db="EMBL/GenBank/DDBJ databases">
        <title>Mixed transmission modes and dynamic genome evolution in an obligate animal-bacterial symbiosis.</title>
        <authorList>
            <person name="Russell S.L."/>
            <person name="Corbett-Detig R.B."/>
            <person name="Cavanaugh C.M."/>
        </authorList>
    </citation>
    <scope>NUCLEOTIDE SEQUENCE [LARGE SCALE GENOMIC DNA]</scope>
    <source>
        <strain evidence="1">Sp-SM6</strain>
    </source>
</reference>
<protein>
    <submittedName>
        <fullName evidence="1">Uncharacterized protein</fullName>
    </submittedName>
</protein>
<proteinExistence type="predicted"/>
<dbReference type="AlphaFoldDB" id="A0A1T2L016"/>
<evidence type="ECO:0000313" key="1">
    <source>
        <dbReference type="EMBL" id="OOZ38445.1"/>
    </source>
</evidence>
<gene>
    <name evidence="1" type="ORF">BOW52_08550</name>
</gene>
<dbReference type="Proteomes" id="UP000190198">
    <property type="component" value="Unassembled WGS sequence"/>
</dbReference>
<dbReference type="EMBL" id="MPRK01000180">
    <property type="protein sequence ID" value="OOZ38445.1"/>
    <property type="molecule type" value="Genomic_DNA"/>
</dbReference>